<evidence type="ECO:0000256" key="1">
    <source>
        <dbReference type="SAM" id="Phobius"/>
    </source>
</evidence>
<gene>
    <name evidence="2" type="ORF">BDZ31_001789</name>
</gene>
<organism evidence="2 3">
    <name type="scientific">Conexibacter arvalis</name>
    <dbReference type="NCBI Taxonomy" id="912552"/>
    <lineage>
        <taxon>Bacteria</taxon>
        <taxon>Bacillati</taxon>
        <taxon>Actinomycetota</taxon>
        <taxon>Thermoleophilia</taxon>
        <taxon>Solirubrobacterales</taxon>
        <taxon>Conexibacteraceae</taxon>
        <taxon>Conexibacter</taxon>
    </lineage>
</organism>
<reference evidence="2 3" key="1">
    <citation type="submission" date="2020-08" db="EMBL/GenBank/DDBJ databases">
        <title>Genomic Encyclopedia of Archaeal and Bacterial Type Strains, Phase II (KMG-II): from individual species to whole genera.</title>
        <authorList>
            <person name="Goeker M."/>
        </authorList>
    </citation>
    <scope>NUCLEOTIDE SEQUENCE [LARGE SCALE GENOMIC DNA]</scope>
    <source>
        <strain evidence="2 3">DSM 23288</strain>
    </source>
</reference>
<keyword evidence="1" id="KW-0812">Transmembrane</keyword>
<protein>
    <submittedName>
        <fullName evidence="2">Uncharacterized protein</fullName>
    </submittedName>
</protein>
<comment type="caution">
    <text evidence="2">The sequence shown here is derived from an EMBL/GenBank/DDBJ whole genome shotgun (WGS) entry which is preliminary data.</text>
</comment>
<evidence type="ECO:0000313" key="2">
    <source>
        <dbReference type="EMBL" id="MBB4662203.1"/>
    </source>
</evidence>
<name>A0A840ID99_9ACTN</name>
<feature type="transmembrane region" description="Helical" evidence="1">
    <location>
        <begin position="40"/>
        <end position="58"/>
    </location>
</feature>
<evidence type="ECO:0000313" key="3">
    <source>
        <dbReference type="Proteomes" id="UP000585272"/>
    </source>
</evidence>
<sequence length="62" mass="7242">MKATRRFWLFAILSLLWAGLLVQALFPPDGAKTELLHLGTVFWVVVQGALLWLAYRAWQDWR</sequence>
<accession>A0A840ID99</accession>
<keyword evidence="3" id="KW-1185">Reference proteome</keyword>
<dbReference type="AlphaFoldDB" id="A0A840ID99"/>
<keyword evidence="1" id="KW-1133">Transmembrane helix</keyword>
<dbReference type="Proteomes" id="UP000585272">
    <property type="component" value="Unassembled WGS sequence"/>
</dbReference>
<proteinExistence type="predicted"/>
<keyword evidence="1" id="KW-0472">Membrane</keyword>
<dbReference type="EMBL" id="JACHNU010000002">
    <property type="protein sequence ID" value="MBB4662203.1"/>
    <property type="molecule type" value="Genomic_DNA"/>
</dbReference>